<dbReference type="Pfam" id="PF07589">
    <property type="entry name" value="PEP-CTERM"/>
    <property type="match status" value="1"/>
</dbReference>
<accession>A0A1H8CQT0</accession>
<evidence type="ECO:0000313" key="3">
    <source>
        <dbReference type="EMBL" id="SEM97326.1"/>
    </source>
</evidence>
<dbReference type="Proteomes" id="UP000199459">
    <property type="component" value="Unassembled WGS sequence"/>
</dbReference>
<feature type="domain" description="Ice-binding protein C-terminal" evidence="2">
    <location>
        <begin position="196"/>
        <end position="218"/>
    </location>
</feature>
<gene>
    <name evidence="3" type="ORF">SAMN05216325_10594</name>
</gene>
<dbReference type="NCBIfam" id="TIGR02595">
    <property type="entry name" value="PEP_CTERM"/>
    <property type="match status" value="1"/>
</dbReference>
<evidence type="ECO:0000256" key="1">
    <source>
        <dbReference type="SAM" id="SignalP"/>
    </source>
</evidence>
<name>A0A1H8CQT0_9PROT</name>
<dbReference type="OrthoDB" id="6401597at2"/>
<reference evidence="3 4" key="1">
    <citation type="submission" date="2016-10" db="EMBL/GenBank/DDBJ databases">
        <authorList>
            <person name="de Groot N.N."/>
        </authorList>
    </citation>
    <scope>NUCLEOTIDE SEQUENCE [LARGE SCALE GENOMIC DNA]</scope>
    <source>
        <strain evidence="3 4">Nm22</strain>
    </source>
</reference>
<dbReference type="EMBL" id="FOCP01000005">
    <property type="protein sequence ID" value="SEM97326.1"/>
    <property type="molecule type" value="Genomic_DNA"/>
</dbReference>
<proteinExistence type="predicted"/>
<feature type="chain" id="PRO_5011463000" evidence="1">
    <location>
        <begin position="29"/>
        <end position="222"/>
    </location>
</feature>
<dbReference type="AlphaFoldDB" id="A0A1H8CQT0"/>
<protein>
    <submittedName>
        <fullName evidence="3">PEP-CTERM protein-sorting domain-containing protein</fullName>
    </submittedName>
</protein>
<keyword evidence="1" id="KW-0732">Signal</keyword>
<evidence type="ECO:0000259" key="2">
    <source>
        <dbReference type="Pfam" id="PF07589"/>
    </source>
</evidence>
<dbReference type="InterPro" id="IPR013424">
    <property type="entry name" value="Ice-binding_C"/>
</dbReference>
<evidence type="ECO:0000313" key="4">
    <source>
        <dbReference type="Proteomes" id="UP000199459"/>
    </source>
</evidence>
<sequence length="222" mass="22837">MFTLQKMIRKAFSIVIPTVLFFSVSVHASIISVTETGGPSSMGTNAAVIGAPANALDDIVFNTGMQGFNEAQGVFTSIAHGIDGGGTVSAGSYVNSHMIFLNSQGTALLTHTGVQWTFDGNIIGVMSDSGGLLEAASTAELGNPLTNYTATFGGSGPAAPFPARGMEGGDSYSVSGNTITVNMRVTEPGDWIRVITVPEPGMLALMGLALVAFGLTRRSAKL</sequence>
<organism evidence="3 4">
    <name type="scientific">Nitrosomonas marina</name>
    <dbReference type="NCBI Taxonomy" id="917"/>
    <lineage>
        <taxon>Bacteria</taxon>
        <taxon>Pseudomonadati</taxon>
        <taxon>Pseudomonadota</taxon>
        <taxon>Betaproteobacteria</taxon>
        <taxon>Nitrosomonadales</taxon>
        <taxon>Nitrosomonadaceae</taxon>
        <taxon>Nitrosomonas</taxon>
    </lineage>
</organism>
<feature type="signal peptide" evidence="1">
    <location>
        <begin position="1"/>
        <end position="28"/>
    </location>
</feature>
<dbReference type="RefSeq" id="WP_090628917.1">
    <property type="nucleotide sequence ID" value="NZ_FOCP01000005.1"/>
</dbReference>